<evidence type="ECO:0000313" key="2">
    <source>
        <dbReference type="Proteomes" id="UP000186594"/>
    </source>
</evidence>
<protein>
    <submittedName>
        <fullName evidence="1">Uncharacterized protein</fullName>
    </submittedName>
</protein>
<evidence type="ECO:0000313" key="1">
    <source>
        <dbReference type="EMBL" id="OLL25922.1"/>
    </source>
</evidence>
<dbReference type="STRING" id="1198029.A0A1U7LTQ0"/>
<dbReference type="Gene3D" id="1.25.40.10">
    <property type="entry name" value="Tetratricopeptide repeat domain"/>
    <property type="match status" value="1"/>
</dbReference>
<dbReference type="OrthoDB" id="428342at2759"/>
<name>A0A1U7LTQ0_NEOID</name>
<dbReference type="Proteomes" id="UP000186594">
    <property type="component" value="Unassembled WGS sequence"/>
</dbReference>
<gene>
    <name evidence="1" type="ORF">NEOLI_004582</name>
</gene>
<dbReference type="AlphaFoldDB" id="A0A1U7LTQ0"/>
<accession>A0A1U7LTQ0</accession>
<reference evidence="1 2" key="1">
    <citation type="submission" date="2016-04" db="EMBL/GenBank/DDBJ databases">
        <title>Evolutionary innovation and constraint leading to complex multicellularity in the Ascomycota.</title>
        <authorList>
            <person name="Cisse O."/>
            <person name="Nguyen A."/>
            <person name="Hewitt D.A."/>
            <person name="Jedd G."/>
            <person name="Stajich J.E."/>
        </authorList>
    </citation>
    <scope>NUCLEOTIDE SEQUENCE [LARGE SCALE GENOMIC DNA]</scope>
    <source>
        <strain evidence="1 2">DAH-3</strain>
    </source>
</reference>
<dbReference type="EMBL" id="LXFE01000283">
    <property type="protein sequence ID" value="OLL25922.1"/>
    <property type="molecule type" value="Genomic_DNA"/>
</dbReference>
<comment type="caution">
    <text evidence="1">The sequence shown here is derived from an EMBL/GenBank/DDBJ whole genome shotgun (WGS) entry which is preliminary data.</text>
</comment>
<proteinExistence type="predicted"/>
<organism evidence="1 2">
    <name type="scientific">Neolecta irregularis (strain DAH-3)</name>
    <dbReference type="NCBI Taxonomy" id="1198029"/>
    <lineage>
        <taxon>Eukaryota</taxon>
        <taxon>Fungi</taxon>
        <taxon>Dikarya</taxon>
        <taxon>Ascomycota</taxon>
        <taxon>Taphrinomycotina</taxon>
        <taxon>Neolectales</taxon>
        <taxon>Neolectaceae</taxon>
        <taxon>Neolecta</taxon>
    </lineage>
</organism>
<keyword evidence="2" id="KW-1185">Reference proteome</keyword>
<dbReference type="SUPFAM" id="SSF48452">
    <property type="entry name" value="TPR-like"/>
    <property type="match status" value="1"/>
</dbReference>
<dbReference type="InterPro" id="IPR011990">
    <property type="entry name" value="TPR-like_helical_dom_sf"/>
</dbReference>
<sequence>MTIAQTPQPLGLEDSLAPRLSIGSSNEYAGSQPIPEIYQRLKNPEIFVRLHIPPSLKYKGDSSPEDLEQSLHAKDHLSAAIQSQSLIISTSTVKELFDYWQIRLSCLHILQQSEIVHTESRRINEVLSQSPLQGLGVPWNFQILLALSYPNHHILNELYRLVEILREEGSHISEDDTERAVIKHQLKEVSLYVGATLISLKDYHTAIKHFSSCSRISQDDFRTQLLTGLLYLQIGDSLRAEERFRNANDVKENCAIECMPLLSMVDSEWEQAVESWKKLASNNFVKGNCAVSLFFAGRLSESISLFQSTLSDFSDPYTQSLIHEQLVNLYELHNRKPPVV</sequence>